<dbReference type="PANTHER" id="PTHR34584:SF1">
    <property type="entry name" value="NA(+)_H(+) ANTIPORTER SUBUNIT E1"/>
    <property type="match status" value="1"/>
</dbReference>
<dbReference type="Proteomes" id="UP000006365">
    <property type="component" value="Chromosome"/>
</dbReference>
<evidence type="ECO:0000256" key="4">
    <source>
        <dbReference type="ARBA" id="ARBA00022692"/>
    </source>
</evidence>
<evidence type="ECO:0000256" key="6">
    <source>
        <dbReference type="ARBA" id="ARBA00023136"/>
    </source>
</evidence>
<feature type="transmembrane region" description="Helical" evidence="7">
    <location>
        <begin position="63"/>
        <end position="83"/>
    </location>
</feature>
<keyword evidence="5 7" id="KW-1133">Transmembrane helix</keyword>
<dbReference type="PIRSF" id="PIRSF019239">
    <property type="entry name" value="MrpE"/>
    <property type="match status" value="1"/>
</dbReference>
<keyword evidence="9" id="KW-1185">Reference proteome</keyword>
<evidence type="ECO:0000313" key="8">
    <source>
        <dbReference type="EMBL" id="ADW18251.1"/>
    </source>
</evidence>
<evidence type="ECO:0000313" key="9">
    <source>
        <dbReference type="Proteomes" id="UP000006365"/>
    </source>
</evidence>
<sequence>MNRWLPQPLTSLCLWLLWLLLTESLAPGHLLLGGLLALALPLFTVRFCPDRPRIHRPLLLLPYLAVLLWDITVANLVVARLILGPARRLRPAFIELPLDLGSDLAVVLLTHTVSLTPGTVAAHLSPDRRVLLIHALDVDDSAELVAHIKQRYERPLKEIFAC</sequence>
<evidence type="ECO:0000256" key="5">
    <source>
        <dbReference type="ARBA" id="ARBA00022989"/>
    </source>
</evidence>
<protein>
    <submittedName>
        <fullName evidence="8">Multisubunit potassium/proton antiporter, PhaE subunit</fullName>
    </submittedName>
</protein>
<dbReference type="NCBIfam" id="NF006518">
    <property type="entry name" value="PRK08965.1-2"/>
    <property type="match status" value="1"/>
</dbReference>
<gene>
    <name evidence="8" type="ordered locus">Despr_2103</name>
</gene>
<comment type="similarity">
    <text evidence="2">Belongs to the CPA3 antiporters (TC 2.A.63) subunit E family.</text>
</comment>
<evidence type="ECO:0000256" key="7">
    <source>
        <dbReference type="SAM" id="Phobius"/>
    </source>
</evidence>
<dbReference type="AlphaFoldDB" id="A0A7U4DPK4"/>
<evidence type="ECO:0000256" key="3">
    <source>
        <dbReference type="ARBA" id="ARBA00022475"/>
    </source>
</evidence>
<proteinExistence type="inferred from homology"/>
<organism evidence="8 9">
    <name type="scientific">Desulfobulbus propionicus (strain ATCC 33891 / DSM 2032 / VKM B-1956 / 1pr3)</name>
    <dbReference type="NCBI Taxonomy" id="577650"/>
    <lineage>
        <taxon>Bacteria</taxon>
        <taxon>Pseudomonadati</taxon>
        <taxon>Thermodesulfobacteriota</taxon>
        <taxon>Desulfobulbia</taxon>
        <taxon>Desulfobulbales</taxon>
        <taxon>Desulfobulbaceae</taxon>
        <taxon>Desulfobulbus</taxon>
    </lineage>
</organism>
<keyword evidence="6 7" id="KW-0472">Membrane</keyword>
<dbReference type="KEGG" id="dpr:Despr_2103"/>
<evidence type="ECO:0000256" key="2">
    <source>
        <dbReference type="ARBA" id="ARBA00006228"/>
    </source>
</evidence>
<keyword evidence="3" id="KW-1003">Cell membrane</keyword>
<keyword evidence="4 7" id="KW-0812">Transmembrane</keyword>
<dbReference type="PANTHER" id="PTHR34584">
    <property type="entry name" value="NA(+)/H(+) ANTIPORTER SUBUNIT E1"/>
    <property type="match status" value="1"/>
</dbReference>
<dbReference type="EMBL" id="CP002364">
    <property type="protein sequence ID" value="ADW18251.1"/>
    <property type="molecule type" value="Genomic_DNA"/>
</dbReference>
<dbReference type="InterPro" id="IPR002758">
    <property type="entry name" value="Cation_antiport_E"/>
</dbReference>
<dbReference type="GO" id="GO:0005886">
    <property type="term" value="C:plasma membrane"/>
    <property type="evidence" value="ECO:0007669"/>
    <property type="project" value="UniProtKB-SubCell"/>
</dbReference>
<accession>A0A7U4DPK4</accession>
<evidence type="ECO:0000256" key="1">
    <source>
        <dbReference type="ARBA" id="ARBA00004651"/>
    </source>
</evidence>
<reference evidence="8 9" key="1">
    <citation type="journal article" date="2011" name="Stand. Genomic Sci.">
        <title>Complete genome sequence of Desulfobulbus propionicus type strain (1pr3).</title>
        <authorList>
            <person name="Pagani I."/>
            <person name="Lapidus A."/>
            <person name="Nolan M."/>
            <person name="Lucas S."/>
            <person name="Hammon N."/>
            <person name="Deshpande S."/>
            <person name="Cheng J.F."/>
            <person name="Chertkov O."/>
            <person name="Davenport K."/>
            <person name="Tapia R."/>
            <person name="Han C."/>
            <person name="Goodwin L."/>
            <person name="Pitluck S."/>
            <person name="Liolios K."/>
            <person name="Mavromatis K."/>
            <person name="Ivanova N."/>
            <person name="Mikhailova N."/>
            <person name="Pati A."/>
            <person name="Chen A."/>
            <person name="Palaniappan K."/>
            <person name="Land M."/>
            <person name="Hauser L."/>
            <person name="Chang Y.J."/>
            <person name="Jeffries C.D."/>
            <person name="Detter J.C."/>
            <person name="Brambilla E."/>
            <person name="Kannan K.P."/>
            <person name="Djao O.D."/>
            <person name="Rohde M."/>
            <person name="Pukall R."/>
            <person name="Spring S."/>
            <person name="Goker M."/>
            <person name="Sikorski J."/>
            <person name="Woyke T."/>
            <person name="Bristow J."/>
            <person name="Eisen J.A."/>
            <person name="Markowitz V."/>
            <person name="Hugenholtz P."/>
            <person name="Kyrpides N.C."/>
            <person name="Klenk H.P."/>
        </authorList>
    </citation>
    <scope>NUCLEOTIDE SEQUENCE [LARGE SCALE GENOMIC DNA]</scope>
    <source>
        <strain evidence="9">ATCC 33891 / DSM 2032 / 1pr3</strain>
    </source>
</reference>
<comment type="subcellular location">
    <subcellularLocation>
        <location evidence="1">Cell membrane</location>
        <topology evidence="1">Multi-pass membrane protein</topology>
    </subcellularLocation>
</comment>
<name>A0A7U4DPK4_DESPD</name>
<dbReference type="RefSeq" id="WP_015724790.1">
    <property type="nucleotide sequence ID" value="NC_014972.1"/>
</dbReference>
<dbReference type="Pfam" id="PF01899">
    <property type="entry name" value="MNHE"/>
    <property type="match status" value="1"/>
</dbReference>
<dbReference type="GO" id="GO:0008324">
    <property type="term" value="F:monoatomic cation transmembrane transporter activity"/>
    <property type="evidence" value="ECO:0007669"/>
    <property type="project" value="InterPro"/>
</dbReference>